<evidence type="ECO:0000313" key="2">
    <source>
        <dbReference type="EMBL" id="QDT54675.1"/>
    </source>
</evidence>
<dbReference type="AlphaFoldDB" id="A0A517SEW2"/>
<dbReference type="KEGG" id="ccos:Pan44_27100"/>
<protein>
    <submittedName>
        <fullName evidence="2">Uncharacterized protein</fullName>
    </submittedName>
</protein>
<dbReference type="InParanoid" id="A0A517SEW2"/>
<evidence type="ECO:0000313" key="3">
    <source>
        <dbReference type="Proteomes" id="UP000315700"/>
    </source>
</evidence>
<proteinExistence type="predicted"/>
<feature type="compositionally biased region" description="Low complexity" evidence="1">
    <location>
        <begin position="140"/>
        <end position="151"/>
    </location>
</feature>
<organism evidence="2 3">
    <name type="scientific">Caulifigura coniformis</name>
    <dbReference type="NCBI Taxonomy" id="2527983"/>
    <lineage>
        <taxon>Bacteria</taxon>
        <taxon>Pseudomonadati</taxon>
        <taxon>Planctomycetota</taxon>
        <taxon>Planctomycetia</taxon>
        <taxon>Planctomycetales</taxon>
        <taxon>Planctomycetaceae</taxon>
        <taxon>Caulifigura</taxon>
    </lineage>
</organism>
<gene>
    <name evidence="2" type="ORF">Pan44_27100</name>
</gene>
<keyword evidence="3" id="KW-1185">Reference proteome</keyword>
<dbReference type="Proteomes" id="UP000315700">
    <property type="component" value="Chromosome"/>
</dbReference>
<name>A0A517SEW2_9PLAN</name>
<feature type="region of interest" description="Disordered" evidence="1">
    <location>
        <begin position="140"/>
        <end position="200"/>
    </location>
</feature>
<feature type="compositionally biased region" description="Low complexity" evidence="1">
    <location>
        <begin position="159"/>
        <end position="194"/>
    </location>
</feature>
<accession>A0A517SEW2</accession>
<sequence length="200" mass="20603">MKFKISHIEPTESPDIIAIKGELAVFTHVMVDVSKSPPVATAKRSAGGIQDARILDALAEGIGEAAAEAVNDKNRGKMVKKGRGYVLAPRNGYTGEVYDNSPIGKVRRILQGQNLEFTPPAAEPEPAPLRARAVLTVAESAEVAPPAEASPQSPPPASPSVDSVGTEQPAKTPTVPTTPAPAGAKTGAATVVGPHDLAKP</sequence>
<evidence type="ECO:0000256" key="1">
    <source>
        <dbReference type="SAM" id="MobiDB-lite"/>
    </source>
</evidence>
<dbReference type="RefSeq" id="WP_145030513.1">
    <property type="nucleotide sequence ID" value="NZ_CP036271.1"/>
</dbReference>
<reference evidence="2 3" key="1">
    <citation type="submission" date="2019-02" db="EMBL/GenBank/DDBJ databases">
        <title>Deep-cultivation of Planctomycetes and their phenomic and genomic characterization uncovers novel biology.</title>
        <authorList>
            <person name="Wiegand S."/>
            <person name="Jogler M."/>
            <person name="Boedeker C."/>
            <person name="Pinto D."/>
            <person name="Vollmers J."/>
            <person name="Rivas-Marin E."/>
            <person name="Kohn T."/>
            <person name="Peeters S.H."/>
            <person name="Heuer A."/>
            <person name="Rast P."/>
            <person name="Oberbeckmann S."/>
            <person name="Bunk B."/>
            <person name="Jeske O."/>
            <person name="Meyerdierks A."/>
            <person name="Storesund J.E."/>
            <person name="Kallscheuer N."/>
            <person name="Luecker S."/>
            <person name="Lage O.M."/>
            <person name="Pohl T."/>
            <person name="Merkel B.J."/>
            <person name="Hornburger P."/>
            <person name="Mueller R.-W."/>
            <person name="Bruemmer F."/>
            <person name="Labrenz M."/>
            <person name="Spormann A.M."/>
            <person name="Op den Camp H."/>
            <person name="Overmann J."/>
            <person name="Amann R."/>
            <person name="Jetten M.S.M."/>
            <person name="Mascher T."/>
            <person name="Medema M.H."/>
            <person name="Devos D.P."/>
            <person name="Kaster A.-K."/>
            <person name="Ovreas L."/>
            <person name="Rohde M."/>
            <person name="Galperin M.Y."/>
            <person name="Jogler C."/>
        </authorList>
    </citation>
    <scope>NUCLEOTIDE SEQUENCE [LARGE SCALE GENOMIC DNA]</scope>
    <source>
        <strain evidence="2 3">Pan44</strain>
    </source>
</reference>
<dbReference type="EMBL" id="CP036271">
    <property type="protein sequence ID" value="QDT54675.1"/>
    <property type="molecule type" value="Genomic_DNA"/>
</dbReference>